<dbReference type="Pfam" id="PF06888">
    <property type="entry name" value="Put_Phosphatase"/>
    <property type="match status" value="1"/>
</dbReference>
<protein>
    <submittedName>
        <fullName evidence="5">Uncharacterized protein</fullName>
    </submittedName>
</protein>
<evidence type="ECO:0000313" key="5">
    <source>
        <dbReference type="EMBL" id="KAL2917383.1"/>
    </source>
</evidence>
<evidence type="ECO:0000256" key="4">
    <source>
        <dbReference type="ARBA" id="ARBA00022842"/>
    </source>
</evidence>
<dbReference type="Proteomes" id="UP001527925">
    <property type="component" value="Unassembled WGS sequence"/>
</dbReference>
<dbReference type="NCBIfam" id="TIGR01488">
    <property type="entry name" value="HAD-SF-IB"/>
    <property type="match status" value="1"/>
</dbReference>
<gene>
    <name evidence="5" type="ORF">HK105_203047</name>
</gene>
<sequence>MTGRWLFAFDFDYTIVDEDSDYYVFQQLGPEQQRKMRELYATGAYTWTDLVDMLLGELHSNGVTEAQLRALLPSIPFNPAMHTALELASAQGHEIVVISDANTVYIDEIAVAKGFRHTIQSIITNKGEFDETGRLRITRHTTHPPHGCPRCAANLCKGKELLEYVAARGPFDRIVYLGDGKNDFCPGTKLAPSDLVLARRGRALEQMLLDPQHRAEVAAAVEFWDTSDDVLGAFTRLLGVSAEQS</sequence>
<organism evidence="5 6">
    <name type="scientific">Polyrhizophydium stewartii</name>
    <dbReference type="NCBI Taxonomy" id="2732419"/>
    <lineage>
        <taxon>Eukaryota</taxon>
        <taxon>Fungi</taxon>
        <taxon>Fungi incertae sedis</taxon>
        <taxon>Chytridiomycota</taxon>
        <taxon>Chytridiomycota incertae sedis</taxon>
        <taxon>Chytridiomycetes</taxon>
        <taxon>Rhizophydiales</taxon>
        <taxon>Rhizophydiales incertae sedis</taxon>
        <taxon>Polyrhizophydium</taxon>
    </lineage>
</organism>
<dbReference type="EMBL" id="JADGIZ020000011">
    <property type="protein sequence ID" value="KAL2917383.1"/>
    <property type="molecule type" value="Genomic_DNA"/>
</dbReference>
<accession>A0ABR4NCX6</accession>
<dbReference type="InterPro" id="IPR006384">
    <property type="entry name" value="HAD_hydro_PyrdxlP_Pase-like"/>
</dbReference>
<keyword evidence="6" id="KW-1185">Reference proteome</keyword>
<comment type="cofactor">
    <cofactor evidence="1">
        <name>Mg(2+)</name>
        <dbReference type="ChEBI" id="CHEBI:18420"/>
    </cofactor>
</comment>
<evidence type="ECO:0000256" key="3">
    <source>
        <dbReference type="ARBA" id="ARBA00022801"/>
    </source>
</evidence>
<evidence type="ECO:0000313" key="6">
    <source>
        <dbReference type="Proteomes" id="UP001527925"/>
    </source>
</evidence>
<reference evidence="5 6" key="1">
    <citation type="submission" date="2023-09" db="EMBL/GenBank/DDBJ databases">
        <title>Pangenome analysis of Batrachochytrium dendrobatidis and related Chytrids.</title>
        <authorList>
            <person name="Yacoub M.N."/>
            <person name="Stajich J.E."/>
            <person name="James T.Y."/>
        </authorList>
    </citation>
    <scope>NUCLEOTIDE SEQUENCE [LARGE SCALE GENOMIC DNA]</scope>
    <source>
        <strain evidence="5 6">JEL0888</strain>
    </source>
</reference>
<dbReference type="PANTHER" id="PTHR20889">
    <property type="entry name" value="PHOSPHATASE, ORPHAN 1, 2"/>
    <property type="match status" value="1"/>
</dbReference>
<dbReference type="InterPro" id="IPR023214">
    <property type="entry name" value="HAD_sf"/>
</dbReference>
<name>A0ABR4NCX6_9FUNG</name>
<comment type="caution">
    <text evidence="5">The sequence shown here is derived from an EMBL/GenBank/DDBJ whole genome shotgun (WGS) entry which is preliminary data.</text>
</comment>
<evidence type="ECO:0000256" key="1">
    <source>
        <dbReference type="ARBA" id="ARBA00001946"/>
    </source>
</evidence>
<dbReference type="SUPFAM" id="SSF56784">
    <property type="entry name" value="HAD-like"/>
    <property type="match status" value="1"/>
</dbReference>
<dbReference type="PANTHER" id="PTHR20889:SF12">
    <property type="entry name" value="LP01149P"/>
    <property type="match status" value="1"/>
</dbReference>
<keyword evidence="2" id="KW-0479">Metal-binding</keyword>
<dbReference type="InterPro" id="IPR036412">
    <property type="entry name" value="HAD-like_sf"/>
</dbReference>
<proteinExistence type="predicted"/>
<keyword evidence="3" id="KW-0378">Hydrolase</keyword>
<dbReference type="NCBIfam" id="TIGR01489">
    <property type="entry name" value="DKMTPPase-SF"/>
    <property type="match status" value="1"/>
</dbReference>
<evidence type="ECO:0000256" key="2">
    <source>
        <dbReference type="ARBA" id="ARBA00022723"/>
    </source>
</evidence>
<keyword evidence="4" id="KW-0460">Magnesium</keyword>
<dbReference type="PIRSF" id="PIRSF031051">
    <property type="entry name" value="PyrdxlP_Pase_PHOSPHO2"/>
    <property type="match status" value="1"/>
</dbReference>
<dbReference type="Gene3D" id="3.40.50.1000">
    <property type="entry name" value="HAD superfamily/HAD-like"/>
    <property type="match status" value="1"/>
</dbReference>
<dbReference type="InterPro" id="IPR016965">
    <property type="entry name" value="Pase_PHOSPHO-typ"/>
</dbReference>